<dbReference type="Gene3D" id="2.30.40.10">
    <property type="entry name" value="Urease, subunit C, domain 1"/>
    <property type="match status" value="1"/>
</dbReference>
<dbReference type="InterPro" id="IPR011059">
    <property type="entry name" value="Metal-dep_hydrolase_composite"/>
</dbReference>
<dbReference type="AlphaFoldDB" id="A0A6G1J4B5"/>
<organism evidence="4 5">
    <name type="scientific">Lentithecium fluviatile CBS 122367</name>
    <dbReference type="NCBI Taxonomy" id="1168545"/>
    <lineage>
        <taxon>Eukaryota</taxon>
        <taxon>Fungi</taxon>
        <taxon>Dikarya</taxon>
        <taxon>Ascomycota</taxon>
        <taxon>Pezizomycotina</taxon>
        <taxon>Dothideomycetes</taxon>
        <taxon>Pleosporomycetidae</taxon>
        <taxon>Pleosporales</taxon>
        <taxon>Massarineae</taxon>
        <taxon>Lentitheciaceae</taxon>
        <taxon>Lentithecium</taxon>
    </lineage>
</organism>
<keyword evidence="5" id="KW-1185">Reference proteome</keyword>
<dbReference type="Gene3D" id="3.30.110.90">
    <property type="entry name" value="Amidohydrolase"/>
    <property type="match status" value="1"/>
</dbReference>
<evidence type="ECO:0000259" key="3">
    <source>
        <dbReference type="Pfam" id="PF01979"/>
    </source>
</evidence>
<feature type="chain" id="PRO_5026058282" description="Amidohydrolase-related domain-containing protein" evidence="2">
    <location>
        <begin position="25"/>
        <end position="409"/>
    </location>
</feature>
<dbReference type="Gene3D" id="3.40.50.10910">
    <property type="entry name" value="Amidohydrolase"/>
    <property type="match status" value="1"/>
</dbReference>
<dbReference type="GO" id="GO:0016810">
    <property type="term" value="F:hydrolase activity, acting on carbon-nitrogen (but not peptide) bonds"/>
    <property type="evidence" value="ECO:0007669"/>
    <property type="project" value="InterPro"/>
</dbReference>
<dbReference type="InterPro" id="IPR006680">
    <property type="entry name" value="Amidohydro-rel"/>
</dbReference>
<dbReference type="EMBL" id="MU005579">
    <property type="protein sequence ID" value="KAF2685075.1"/>
    <property type="molecule type" value="Genomic_DNA"/>
</dbReference>
<name>A0A6G1J4B5_9PLEO</name>
<dbReference type="InterPro" id="IPR051781">
    <property type="entry name" value="Metallo-dep_Hydrolase"/>
</dbReference>
<dbReference type="InterPro" id="IPR032466">
    <property type="entry name" value="Metal_Hydrolase"/>
</dbReference>
<evidence type="ECO:0000313" key="5">
    <source>
        <dbReference type="Proteomes" id="UP000799291"/>
    </source>
</evidence>
<dbReference type="OrthoDB" id="194468at2759"/>
<dbReference type="PANTHER" id="PTHR43135:SF3">
    <property type="entry name" value="ALPHA-D-RIBOSE 1-METHYLPHOSPHONATE 5-TRIPHOSPHATE DIPHOSPHATASE"/>
    <property type="match status" value="1"/>
</dbReference>
<dbReference type="Gene3D" id="1.20.58.520">
    <property type="entry name" value="Amidohydrolase"/>
    <property type="match status" value="1"/>
</dbReference>
<keyword evidence="2" id="KW-0732">Signal</keyword>
<feature type="signal peptide" evidence="2">
    <location>
        <begin position="1"/>
        <end position="24"/>
    </location>
</feature>
<dbReference type="Proteomes" id="UP000799291">
    <property type="component" value="Unassembled WGS sequence"/>
</dbReference>
<evidence type="ECO:0000256" key="1">
    <source>
        <dbReference type="SAM" id="MobiDB-lite"/>
    </source>
</evidence>
<dbReference type="SUPFAM" id="SSF51338">
    <property type="entry name" value="Composite domain of metallo-dependent hydrolases"/>
    <property type="match status" value="1"/>
</dbReference>
<sequence length="409" mass="43502">MRLHVLSPLLLPALISSNPTTACASHQRAHHPPSSPSPIPTNNASRPTNPPPNITLTNVRVFNGHTILPPSTIYLSAGLITNRYSCPNATHIDGRGFTLLPGLIDSHCHPTSIAHLEELARHGVTSGLTMSCLTSSQCASLANHPGLTDLKYASAPASAPGSAHGNIAASVDPTLLLHNASEIPAWLDRQLAMSPEPDYIKLIAETPGFAQSMLNILVSSAQERGKKTVTHASTLEAYTQAILSGTHHIHHVPLDAALPSNSPLLTQMKRVGQVATPTLTMMRSISRIPSTYNATALLTTHTLHTHHIPLLAGTDANEVPGVPAAVPFGSSLHDELFNLVEAGLSNVEALRAATVVPARYFGLRDRGEVREGLRADLVLVEGDPVAELEAVRRVRGVWVEGVRVEGVEL</sequence>
<dbReference type="PANTHER" id="PTHR43135">
    <property type="entry name" value="ALPHA-D-RIBOSE 1-METHYLPHOSPHONATE 5-TRIPHOSPHATE DIPHOSPHATASE"/>
    <property type="match status" value="1"/>
</dbReference>
<feature type="region of interest" description="Disordered" evidence="1">
    <location>
        <begin position="21"/>
        <end position="52"/>
    </location>
</feature>
<reference evidence="4" key="1">
    <citation type="journal article" date="2020" name="Stud. Mycol.">
        <title>101 Dothideomycetes genomes: a test case for predicting lifestyles and emergence of pathogens.</title>
        <authorList>
            <person name="Haridas S."/>
            <person name="Albert R."/>
            <person name="Binder M."/>
            <person name="Bloem J."/>
            <person name="Labutti K."/>
            <person name="Salamov A."/>
            <person name="Andreopoulos B."/>
            <person name="Baker S."/>
            <person name="Barry K."/>
            <person name="Bills G."/>
            <person name="Bluhm B."/>
            <person name="Cannon C."/>
            <person name="Castanera R."/>
            <person name="Culley D."/>
            <person name="Daum C."/>
            <person name="Ezra D."/>
            <person name="Gonzalez J."/>
            <person name="Henrissat B."/>
            <person name="Kuo A."/>
            <person name="Liang C."/>
            <person name="Lipzen A."/>
            <person name="Lutzoni F."/>
            <person name="Magnuson J."/>
            <person name="Mondo S."/>
            <person name="Nolan M."/>
            <person name="Ohm R."/>
            <person name="Pangilinan J."/>
            <person name="Park H.-J."/>
            <person name="Ramirez L."/>
            <person name="Alfaro M."/>
            <person name="Sun H."/>
            <person name="Tritt A."/>
            <person name="Yoshinaga Y."/>
            <person name="Zwiers L.-H."/>
            <person name="Turgeon B."/>
            <person name="Goodwin S."/>
            <person name="Spatafora J."/>
            <person name="Crous P."/>
            <person name="Grigoriev I."/>
        </authorList>
    </citation>
    <scope>NUCLEOTIDE SEQUENCE</scope>
    <source>
        <strain evidence="4">CBS 122367</strain>
    </source>
</reference>
<proteinExistence type="predicted"/>
<dbReference type="SUPFAM" id="SSF51556">
    <property type="entry name" value="Metallo-dependent hydrolases"/>
    <property type="match status" value="1"/>
</dbReference>
<feature type="domain" description="Amidohydrolase-related" evidence="3">
    <location>
        <begin position="205"/>
        <end position="403"/>
    </location>
</feature>
<gene>
    <name evidence="4" type="ORF">K458DRAFT_20018</name>
</gene>
<accession>A0A6G1J4B5</accession>
<evidence type="ECO:0000256" key="2">
    <source>
        <dbReference type="SAM" id="SignalP"/>
    </source>
</evidence>
<protein>
    <recommendedName>
        <fullName evidence="3">Amidohydrolase-related domain-containing protein</fullName>
    </recommendedName>
</protein>
<dbReference type="Pfam" id="PF01979">
    <property type="entry name" value="Amidohydro_1"/>
    <property type="match status" value="1"/>
</dbReference>
<evidence type="ECO:0000313" key="4">
    <source>
        <dbReference type="EMBL" id="KAF2685075.1"/>
    </source>
</evidence>